<dbReference type="EMBL" id="AHHD01000377">
    <property type="protein sequence ID" value="EKG13961.1"/>
    <property type="molecule type" value="Genomic_DNA"/>
</dbReference>
<reference evidence="2 3" key="1">
    <citation type="journal article" date="2012" name="BMC Genomics">
        <title>Tools to kill: Genome of one of the most destructive plant pathogenic fungi Macrophomina phaseolina.</title>
        <authorList>
            <person name="Islam M.S."/>
            <person name="Haque M.S."/>
            <person name="Islam M.M."/>
            <person name="Emdad E.M."/>
            <person name="Halim A."/>
            <person name="Hossen Q.M.M."/>
            <person name="Hossain M.Z."/>
            <person name="Ahmed B."/>
            <person name="Rahim S."/>
            <person name="Rahman M.S."/>
            <person name="Alam M.M."/>
            <person name="Hou S."/>
            <person name="Wan X."/>
            <person name="Saito J.A."/>
            <person name="Alam M."/>
        </authorList>
    </citation>
    <scope>NUCLEOTIDE SEQUENCE [LARGE SCALE GENOMIC DNA]</scope>
    <source>
        <strain evidence="2 3">MS6</strain>
    </source>
</reference>
<protein>
    <submittedName>
        <fullName evidence="2">Uncharacterized protein</fullName>
    </submittedName>
</protein>
<dbReference type="Proteomes" id="UP000007129">
    <property type="component" value="Unassembled WGS sequence"/>
</dbReference>
<organism evidence="2 3">
    <name type="scientific">Macrophomina phaseolina (strain MS6)</name>
    <name type="common">Charcoal rot fungus</name>
    <dbReference type="NCBI Taxonomy" id="1126212"/>
    <lineage>
        <taxon>Eukaryota</taxon>
        <taxon>Fungi</taxon>
        <taxon>Dikarya</taxon>
        <taxon>Ascomycota</taxon>
        <taxon>Pezizomycotina</taxon>
        <taxon>Dothideomycetes</taxon>
        <taxon>Dothideomycetes incertae sedis</taxon>
        <taxon>Botryosphaeriales</taxon>
        <taxon>Botryosphaeriaceae</taxon>
        <taxon>Macrophomina</taxon>
    </lineage>
</organism>
<feature type="region of interest" description="Disordered" evidence="1">
    <location>
        <begin position="27"/>
        <end position="60"/>
    </location>
</feature>
<evidence type="ECO:0000313" key="2">
    <source>
        <dbReference type="EMBL" id="EKG13961.1"/>
    </source>
</evidence>
<dbReference type="HOGENOM" id="CLU_2942213_0_0_1"/>
<dbReference type="VEuPathDB" id="FungiDB:MPH_08885"/>
<comment type="caution">
    <text evidence="2">The sequence shown here is derived from an EMBL/GenBank/DDBJ whole genome shotgun (WGS) entry which is preliminary data.</text>
</comment>
<gene>
    <name evidence="2" type="ORF">MPH_08885</name>
</gene>
<evidence type="ECO:0000313" key="3">
    <source>
        <dbReference type="Proteomes" id="UP000007129"/>
    </source>
</evidence>
<dbReference type="InParanoid" id="K2QW35"/>
<evidence type="ECO:0000256" key="1">
    <source>
        <dbReference type="SAM" id="MobiDB-lite"/>
    </source>
</evidence>
<dbReference type="AlphaFoldDB" id="K2QW35"/>
<accession>K2QW35</accession>
<name>K2QW35_MACPH</name>
<sequence>MCVMFSNGKVQISLPKPRFATFTTERQVKGATRRTTKVITASSQPRVPPNWGNRDTMRRM</sequence>
<proteinExistence type="predicted"/>